<dbReference type="GO" id="GO:0048038">
    <property type="term" value="F:quinone binding"/>
    <property type="evidence" value="ECO:0007669"/>
    <property type="project" value="UniProtKB-KW"/>
</dbReference>
<evidence type="ECO:0000256" key="11">
    <source>
        <dbReference type="ARBA" id="ARBA00047726"/>
    </source>
</evidence>
<gene>
    <name evidence="13" type="ORF">Lalb_Chr07g0187731</name>
</gene>
<sequence>MAHIPIQSTLTFVIFFHRKPCTSCHGTELRKKDKEARNQTQISLNIKNKMSFSFSLHVPKALPPLPTSPHGTVSLFIASKHKPSHNNTTTSQSLHHMITCSKQKPSDHVSLKKPSLALHLGALLALIEQPALAVTGENHPPELTSVLIQLGIVLFLYFIVAPPIIMNWMRIRWYRREFLEMYLQFMFTFIFFPGIILWAPFLNFRKFPRDPSLKYPWSVPEDPSKVRNAYSKYPYAKPEDYDP</sequence>
<keyword evidence="6" id="KW-1278">Translocase</keyword>
<accession>A0A6A4QB47</accession>
<keyword evidence="5" id="KW-0618">Plastoquinone</keyword>
<evidence type="ECO:0000256" key="10">
    <source>
        <dbReference type="ARBA" id="ARBA00023136"/>
    </source>
</evidence>
<proteinExistence type="predicted"/>
<evidence type="ECO:0000256" key="2">
    <source>
        <dbReference type="ARBA" id="ARBA00022692"/>
    </source>
</evidence>
<evidence type="ECO:0000256" key="3">
    <source>
        <dbReference type="ARBA" id="ARBA00022719"/>
    </source>
</evidence>
<keyword evidence="13" id="KW-0830">Ubiquinone</keyword>
<dbReference type="OrthoDB" id="2016985at2759"/>
<keyword evidence="3" id="KW-0874">Quinone</keyword>
<dbReference type="PANTHER" id="PTHR36727:SF2">
    <property type="entry name" value="NAD(P)H-QUINONE OXIDOREDUCTASE SUBUNIT L, CHLOROPLASTIC"/>
    <property type="match status" value="1"/>
</dbReference>
<keyword evidence="8" id="KW-0520">NAD</keyword>
<comment type="caution">
    <text evidence="13">The sequence shown here is derived from an EMBL/GenBank/DDBJ whole genome shotgun (WGS) entry which is preliminary data.</text>
</comment>
<dbReference type="InterPro" id="IPR019654">
    <property type="entry name" value="NADH-quinone_OxRdatse_su_L"/>
</dbReference>
<evidence type="ECO:0000256" key="8">
    <source>
        <dbReference type="ARBA" id="ARBA00023027"/>
    </source>
</evidence>
<name>A0A6A4QB47_LUPAL</name>
<dbReference type="GO" id="GO:0016655">
    <property type="term" value="F:oxidoreductase activity, acting on NAD(P)H, quinone or similar compound as acceptor"/>
    <property type="evidence" value="ECO:0007669"/>
    <property type="project" value="InterPro"/>
</dbReference>
<reference evidence="14" key="1">
    <citation type="journal article" date="2020" name="Nat. Commun.">
        <title>Genome sequence of the cluster root forming white lupin.</title>
        <authorList>
            <person name="Hufnagel B."/>
            <person name="Marques A."/>
            <person name="Soriano A."/>
            <person name="Marques L."/>
            <person name="Divol F."/>
            <person name="Doumas P."/>
            <person name="Sallet E."/>
            <person name="Mancinotti D."/>
            <person name="Carrere S."/>
            <person name="Marande W."/>
            <person name="Arribat S."/>
            <person name="Keller J."/>
            <person name="Huneau C."/>
            <person name="Blein T."/>
            <person name="Aime D."/>
            <person name="Laguerre M."/>
            <person name="Taylor J."/>
            <person name="Schubert V."/>
            <person name="Nelson M."/>
            <person name="Geu-Flores F."/>
            <person name="Crespi M."/>
            <person name="Gallardo-Guerrero K."/>
            <person name="Delaux P.-M."/>
            <person name="Salse J."/>
            <person name="Berges H."/>
            <person name="Guyot R."/>
            <person name="Gouzy J."/>
            <person name="Peret B."/>
        </authorList>
    </citation>
    <scope>NUCLEOTIDE SEQUENCE [LARGE SCALE GENOMIC DNA]</scope>
    <source>
        <strain evidence="14">cv. Amiga</strain>
    </source>
</reference>
<dbReference type="GO" id="GO:0016020">
    <property type="term" value="C:membrane"/>
    <property type="evidence" value="ECO:0007669"/>
    <property type="project" value="UniProtKB-SubCell"/>
</dbReference>
<comment type="subcellular location">
    <subcellularLocation>
        <location evidence="1">Membrane</location>
        <topology evidence="1">Multi-pass membrane protein</topology>
    </subcellularLocation>
</comment>
<dbReference type="AlphaFoldDB" id="A0A6A4QB47"/>
<evidence type="ECO:0000313" key="14">
    <source>
        <dbReference type="Proteomes" id="UP000447434"/>
    </source>
</evidence>
<dbReference type="Proteomes" id="UP000447434">
    <property type="component" value="Chromosome 7"/>
</dbReference>
<evidence type="ECO:0000313" key="13">
    <source>
        <dbReference type="EMBL" id="KAE9610544.1"/>
    </source>
</evidence>
<keyword evidence="7" id="KW-1133">Transmembrane helix</keyword>
<evidence type="ECO:0000256" key="1">
    <source>
        <dbReference type="ARBA" id="ARBA00004141"/>
    </source>
</evidence>
<comment type="catalytic activity">
    <reaction evidence="12">
        <text>a plastoquinone + NADH + (n+1) H(+)(in) = a plastoquinol + NAD(+) + n H(+)(out)</text>
        <dbReference type="Rhea" id="RHEA:42608"/>
        <dbReference type="Rhea" id="RHEA-COMP:9561"/>
        <dbReference type="Rhea" id="RHEA-COMP:9562"/>
        <dbReference type="ChEBI" id="CHEBI:15378"/>
        <dbReference type="ChEBI" id="CHEBI:17757"/>
        <dbReference type="ChEBI" id="CHEBI:57540"/>
        <dbReference type="ChEBI" id="CHEBI:57945"/>
        <dbReference type="ChEBI" id="CHEBI:62192"/>
    </reaction>
</comment>
<evidence type="ECO:0000256" key="5">
    <source>
        <dbReference type="ARBA" id="ARBA00022957"/>
    </source>
</evidence>
<keyword evidence="14" id="KW-1185">Reference proteome</keyword>
<keyword evidence="4" id="KW-0521">NADP</keyword>
<evidence type="ECO:0000256" key="6">
    <source>
        <dbReference type="ARBA" id="ARBA00022967"/>
    </source>
</evidence>
<keyword evidence="2" id="KW-0812">Transmembrane</keyword>
<keyword evidence="10" id="KW-0472">Membrane</keyword>
<dbReference type="PANTHER" id="PTHR36727">
    <property type="entry name" value="NAD(P)H-QUINONE OXIDOREDUCTASE SUBUNIT L, CHLOROPLASTIC"/>
    <property type="match status" value="1"/>
</dbReference>
<dbReference type="Pfam" id="PF10716">
    <property type="entry name" value="NdhL"/>
    <property type="match status" value="1"/>
</dbReference>
<evidence type="ECO:0000256" key="9">
    <source>
        <dbReference type="ARBA" id="ARBA00023078"/>
    </source>
</evidence>
<protein>
    <submittedName>
        <fullName evidence="13">Putative NADH:ubiquinone reductase (H(+)-translocating)</fullName>
    </submittedName>
</protein>
<organism evidence="13 14">
    <name type="scientific">Lupinus albus</name>
    <name type="common">White lupine</name>
    <name type="synonym">Lupinus termis</name>
    <dbReference type="NCBI Taxonomy" id="3870"/>
    <lineage>
        <taxon>Eukaryota</taxon>
        <taxon>Viridiplantae</taxon>
        <taxon>Streptophyta</taxon>
        <taxon>Embryophyta</taxon>
        <taxon>Tracheophyta</taxon>
        <taxon>Spermatophyta</taxon>
        <taxon>Magnoliopsida</taxon>
        <taxon>eudicotyledons</taxon>
        <taxon>Gunneridae</taxon>
        <taxon>Pentapetalae</taxon>
        <taxon>rosids</taxon>
        <taxon>fabids</taxon>
        <taxon>Fabales</taxon>
        <taxon>Fabaceae</taxon>
        <taxon>Papilionoideae</taxon>
        <taxon>50 kb inversion clade</taxon>
        <taxon>genistoids sensu lato</taxon>
        <taxon>core genistoids</taxon>
        <taxon>Genisteae</taxon>
        <taxon>Lupinus</taxon>
    </lineage>
</organism>
<evidence type="ECO:0000256" key="4">
    <source>
        <dbReference type="ARBA" id="ARBA00022857"/>
    </source>
</evidence>
<evidence type="ECO:0000256" key="7">
    <source>
        <dbReference type="ARBA" id="ARBA00022989"/>
    </source>
</evidence>
<comment type="catalytic activity">
    <reaction evidence="11">
        <text>a plastoquinone + NADPH + (n+1) H(+)(in) = a plastoquinol + NADP(+) + n H(+)(out)</text>
        <dbReference type="Rhea" id="RHEA:42612"/>
        <dbReference type="Rhea" id="RHEA-COMP:9561"/>
        <dbReference type="Rhea" id="RHEA-COMP:9562"/>
        <dbReference type="ChEBI" id="CHEBI:15378"/>
        <dbReference type="ChEBI" id="CHEBI:17757"/>
        <dbReference type="ChEBI" id="CHEBI:57783"/>
        <dbReference type="ChEBI" id="CHEBI:58349"/>
        <dbReference type="ChEBI" id="CHEBI:62192"/>
    </reaction>
</comment>
<evidence type="ECO:0000256" key="12">
    <source>
        <dbReference type="ARBA" id="ARBA00048026"/>
    </source>
</evidence>
<keyword evidence="9" id="KW-0793">Thylakoid</keyword>
<dbReference type="EMBL" id="WOCE01000007">
    <property type="protein sequence ID" value="KAE9610544.1"/>
    <property type="molecule type" value="Genomic_DNA"/>
</dbReference>